<dbReference type="GO" id="GO:0003676">
    <property type="term" value="F:nucleic acid binding"/>
    <property type="evidence" value="ECO:0007669"/>
    <property type="project" value="InterPro"/>
</dbReference>
<dbReference type="EMBL" id="BGPR01000413">
    <property type="protein sequence ID" value="GBM18903.1"/>
    <property type="molecule type" value="Genomic_DNA"/>
</dbReference>
<dbReference type="AlphaFoldDB" id="A0A4Y2DPY5"/>
<dbReference type="Gene3D" id="3.30.420.10">
    <property type="entry name" value="Ribonuclease H-like superfamily/Ribonuclease H"/>
    <property type="match status" value="1"/>
</dbReference>
<comment type="caution">
    <text evidence="1">The sequence shown here is derived from an EMBL/GenBank/DDBJ whole genome shotgun (WGS) entry which is preliminary data.</text>
</comment>
<dbReference type="InterPro" id="IPR036397">
    <property type="entry name" value="RNaseH_sf"/>
</dbReference>
<dbReference type="Pfam" id="PF01359">
    <property type="entry name" value="Transposase_1"/>
    <property type="match status" value="1"/>
</dbReference>
<reference evidence="1 2" key="1">
    <citation type="journal article" date="2019" name="Sci. Rep.">
        <title>Orb-weaving spider Araneus ventricosus genome elucidates the spidroin gene catalogue.</title>
        <authorList>
            <person name="Kono N."/>
            <person name="Nakamura H."/>
            <person name="Ohtoshi R."/>
            <person name="Moran D.A.P."/>
            <person name="Shinohara A."/>
            <person name="Yoshida Y."/>
            <person name="Fujiwara M."/>
            <person name="Mori M."/>
            <person name="Tomita M."/>
            <person name="Arakawa K."/>
        </authorList>
    </citation>
    <scope>NUCLEOTIDE SEQUENCE [LARGE SCALE GENOMIC DNA]</scope>
</reference>
<sequence length="212" mass="23639">MTIDELAQEVGISHGSIDSILSDDLKMKRVSAKFVSRLLNPDQMETRLLTAAECFVKSTEEPTFLETIVTDDETWVYSYDKDAVVRMAHNVLSSTKEIMSCQIQKKKVMLIAFFDNEGVVHHEFVPAGQTVNGPFNVQALKRLGEPIRRKRPAKWQGGCSLHHDNAPSQTSIVVQTWLAEKKNSTPPPASLLTGFSTIGFLALPQDQNGPQW</sequence>
<keyword evidence="2" id="KW-1185">Reference proteome</keyword>
<accession>A0A4Y2DPY5</accession>
<dbReference type="InterPro" id="IPR052709">
    <property type="entry name" value="Transposase-MT_Hybrid"/>
</dbReference>
<dbReference type="PANTHER" id="PTHR46060:SF1">
    <property type="entry name" value="MARINER MOS1 TRANSPOSASE-LIKE PROTEIN"/>
    <property type="match status" value="1"/>
</dbReference>
<dbReference type="Proteomes" id="UP000499080">
    <property type="component" value="Unassembled WGS sequence"/>
</dbReference>
<organism evidence="1 2">
    <name type="scientific">Araneus ventricosus</name>
    <name type="common">Orbweaver spider</name>
    <name type="synonym">Epeira ventricosa</name>
    <dbReference type="NCBI Taxonomy" id="182803"/>
    <lineage>
        <taxon>Eukaryota</taxon>
        <taxon>Metazoa</taxon>
        <taxon>Ecdysozoa</taxon>
        <taxon>Arthropoda</taxon>
        <taxon>Chelicerata</taxon>
        <taxon>Arachnida</taxon>
        <taxon>Araneae</taxon>
        <taxon>Araneomorphae</taxon>
        <taxon>Entelegynae</taxon>
        <taxon>Araneoidea</taxon>
        <taxon>Araneidae</taxon>
        <taxon>Araneus</taxon>
    </lineage>
</organism>
<evidence type="ECO:0008006" key="3">
    <source>
        <dbReference type="Google" id="ProtNLM"/>
    </source>
</evidence>
<evidence type="ECO:0000313" key="2">
    <source>
        <dbReference type="Proteomes" id="UP000499080"/>
    </source>
</evidence>
<evidence type="ECO:0000313" key="1">
    <source>
        <dbReference type="EMBL" id="GBM18903.1"/>
    </source>
</evidence>
<proteinExistence type="predicted"/>
<name>A0A4Y2DPY5_ARAVE</name>
<gene>
    <name evidence="1" type="ORF">AVEN_137273_1</name>
</gene>
<dbReference type="OrthoDB" id="8190404at2759"/>
<protein>
    <recommendedName>
        <fullName evidence="3">Mariner Mos1 transposase</fullName>
    </recommendedName>
</protein>
<dbReference type="PANTHER" id="PTHR46060">
    <property type="entry name" value="MARINER MOS1 TRANSPOSASE-LIKE PROTEIN"/>
    <property type="match status" value="1"/>
</dbReference>
<dbReference type="InterPro" id="IPR001888">
    <property type="entry name" value="Transposase_1"/>
</dbReference>